<dbReference type="InterPro" id="IPR011614">
    <property type="entry name" value="Catalase_core"/>
</dbReference>
<keyword evidence="13" id="KW-1185">Reference proteome</keyword>
<evidence type="ECO:0000256" key="10">
    <source>
        <dbReference type="SAM" id="SignalP"/>
    </source>
</evidence>
<evidence type="ECO:0000256" key="7">
    <source>
        <dbReference type="PIRNR" id="PIRNR000296"/>
    </source>
</evidence>
<evidence type="ECO:0000313" key="13">
    <source>
        <dbReference type="Proteomes" id="UP000192042"/>
    </source>
</evidence>
<dbReference type="Gene3D" id="2.40.180.10">
    <property type="entry name" value="Catalase core domain"/>
    <property type="match status" value="1"/>
</dbReference>
<feature type="active site" evidence="8">
    <location>
        <position position="55"/>
    </location>
</feature>
<dbReference type="Gene3D" id="1.20.1280.120">
    <property type="match status" value="1"/>
</dbReference>
<keyword evidence="2 7" id="KW-0575">Peroxidase</keyword>
<evidence type="ECO:0000259" key="11">
    <source>
        <dbReference type="SMART" id="SM01060"/>
    </source>
</evidence>
<keyword evidence="3 7" id="KW-0349">Heme</keyword>
<dbReference type="AlphaFoldDB" id="A0A1W1I9Y4"/>
<feature type="binding site" description="axial binding residue" evidence="9">
    <location>
        <position position="323"/>
    </location>
    <ligand>
        <name>heme</name>
        <dbReference type="ChEBI" id="CHEBI:30413"/>
    </ligand>
    <ligandPart>
        <name>Fe</name>
        <dbReference type="ChEBI" id="CHEBI:18248"/>
    </ligandPart>
</feature>
<feature type="signal peptide" evidence="10">
    <location>
        <begin position="1"/>
        <end position="23"/>
    </location>
</feature>
<dbReference type="PROSITE" id="PS51402">
    <property type="entry name" value="CATALASE_3"/>
    <property type="match status" value="1"/>
</dbReference>
<dbReference type="PANTHER" id="PTHR11465:SF9">
    <property type="entry name" value="CATALASE"/>
    <property type="match status" value="1"/>
</dbReference>
<dbReference type="SMART" id="SM01060">
    <property type="entry name" value="Catalase"/>
    <property type="match status" value="1"/>
</dbReference>
<sequence length="334" mass="35493">MRTTCVATAALAAVLALPASGFAEETSAAQVSLPEQLVNAFNAVFGAHPGLRANHPKGVVLEGSFTPSDKAASVSKAAHFAKQAKPIPVTVRFSAGSGLPTVPDTNEMPRGMAIKFSLPDGSQTDMVVLSYNGFPVSTGEDFRDFLLAIAASGPDAPKPNALENFLNGHPAAKTFVQTPKPPPVSYGTLPYFGINAFKFTNAKGKTALVRYQLQPITGVQYLTKEQVSAKGPDYLSDEIRDRVRRAPVKFHLLAQVAEPGDKTDDPTVVWPETRRTIDLGTLTIVKAVEDSQAAEKKLLFVPGALTPGIEAADPMIAVRSAAYIVSLSRRAQPQ</sequence>
<dbReference type="PANTHER" id="PTHR11465">
    <property type="entry name" value="CATALASE"/>
    <property type="match status" value="1"/>
</dbReference>
<proteinExistence type="inferred from homology"/>
<dbReference type="InterPro" id="IPR018028">
    <property type="entry name" value="Catalase"/>
</dbReference>
<dbReference type="CDD" id="cd08153">
    <property type="entry name" value="srpA_like"/>
    <property type="match status" value="1"/>
</dbReference>
<evidence type="ECO:0000256" key="1">
    <source>
        <dbReference type="ARBA" id="ARBA00005329"/>
    </source>
</evidence>
<evidence type="ECO:0000256" key="4">
    <source>
        <dbReference type="ARBA" id="ARBA00022723"/>
    </source>
</evidence>
<evidence type="ECO:0000256" key="5">
    <source>
        <dbReference type="ARBA" id="ARBA00023002"/>
    </source>
</evidence>
<feature type="domain" description="Catalase core" evidence="11">
    <location>
        <begin position="24"/>
        <end position="334"/>
    </location>
</feature>
<dbReference type="GO" id="GO:0005737">
    <property type="term" value="C:cytoplasm"/>
    <property type="evidence" value="ECO:0007669"/>
    <property type="project" value="TreeGrafter"/>
</dbReference>
<dbReference type="GO" id="GO:0020037">
    <property type="term" value="F:heme binding"/>
    <property type="evidence" value="ECO:0007669"/>
    <property type="project" value="InterPro"/>
</dbReference>
<comment type="similarity">
    <text evidence="1 7">Belongs to the catalase family.</text>
</comment>
<evidence type="ECO:0000256" key="3">
    <source>
        <dbReference type="ARBA" id="ARBA00022617"/>
    </source>
</evidence>
<dbReference type="STRING" id="1325564.NSJP_3700"/>
<gene>
    <name evidence="12" type="ORF">NSJP_3700</name>
</gene>
<dbReference type="OrthoDB" id="255727at2"/>
<reference evidence="12 13" key="1">
    <citation type="submission" date="2017-03" db="EMBL/GenBank/DDBJ databases">
        <authorList>
            <person name="Afonso C.L."/>
            <person name="Miller P.J."/>
            <person name="Scott M.A."/>
            <person name="Spackman E."/>
            <person name="Goraichik I."/>
            <person name="Dimitrov K.M."/>
            <person name="Suarez D.L."/>
            <person name="Swayne D.E."/>
        </authorList>
    </citation>
    <scope>NUCLEOTIDE SEQUENCE [LARGE SCALE GENOMIC DNA]</scope>
    <source>
        <strain evidence="12">Genome sequencing of Nitrospira japonica strain NJ11</strain>
    </source>
</reference>
<organism evidence="12 13">
    <name type="scientific">Nitrospira japonica</name>
    <dbReference type="NCBI Taxonomy" id="1325564"/>
    <lineage>
        <taxon>Bacteria</taxon>
        <taxon>Pseudomonadati</taxon>
        <taxon>Nitrospirota</taxon>
        <taxon>Nitrospiria</taxon>
        <taxon>Nitrospirales</taxon>
        <taxon>Nitrospiraceae</taxon>
        <taxon>Nitrospira</taxon>
    </lineage>
</organism>
<keyword evidence="4 7" id="KW-0479">Metal-binding</keyword>
<feature type="chain" id="PRO_5012845476" description="Catalase-related peroxidase" evidence="10">
    <location>
        <begin position="24"/>
        <end position="334"/>
    </location>
</feature>
<dbReference type="EMBL" id="LT828648">
    <property type="protein sequence ID" value="SLM49867.1"/>
    <property type="molecule type" value="Genomic_DNA"/>
</dbReference>
<accession>A0A1W1I9Y4</accession>
<dbReference type="InterPro" id="IPR024168">
    <property type="entry name" value="Catalase_SrpA-type_pred"/>
</dbReference>
<keyword evidence="5 7" id="KW-0560">Oxidoreductase</keyword>
<dbReference type="EC" id="1.11.1.-" evidence="7"/>
<evidence type="ECO:0000256" key="9">
    <source>
        <dbReference type="PIRSR" id="PIRSR000296-2"/>
    </source>
</evidence>
<keyword evidence="6 7" id="KW-0408">Iron</keyword>
<dbReference type="Proteomes" id="UP000192042">
    <property type="component" value="Chromosome I"/>
</dbReference>
<comment type="function">
    <text evidence="7">Has an organic peroxide-dependent peroxidase activity.</text>
</comment>
<dbReference type="GO" id="GO:0042542">
    <property type="term" value="P:response to hydrogen peroxide"/>
    <property type="evidence" value="ECO:0007669"/>
    <property type="project" value="TreeGrafter"/>
</dbReference>
<dbReference type="SUPFAM" id="SSF56634">
    <property type="entry name" value="Heme-dependent catalase-like"/>
    <property type="match status" value="1"/>
</dbReference>
<dbReference type="GO" id="GO:0046872">
    <property type="term" value="F:metal ion binding"/>
    <property type="evidence" value="ECO:0007669"/>
    <property type="project" value="UniProtKB-KW"/>
</dbReference>
<evidence type="ECO:0000313" key="12">
    <source>
        <dbReference type="EMBL" id="SLM49867.1"/>
    </source>
</evidence>
<dbReference type="GO" id="GO:0042744">
    <property type="term" value="P:hydrogen peroxide catabolic process"/>
    <property type="evidence" value="ECO:0007669"/>
    <property type="project" value="TreeGrafter"/>
</dbReference>
<dbReference type="RefSeq" id="WP_080888038.1">
    <property type="nucleotide sequence ID" value="NZ_LT828648.1"/>
</dbReference>
<dbReference type="PIRSF" id="PIRSF000296">
    <property type="entry name" value="SrpA"/>
    <property type="match status" value="1"/>
</dbReference>
<evidence type="ECO:0000256" key="2">
    <source>
        <dbReference type="ARBA" id="ARBA00022559"/>
    </source>
</evidence>
<comment type="cofactor">
    <cofactor evidence="7">
        <name>heme</name>
        <dbReference type="ChEBI" id="CHEBI:30413"/>
    </cofactor>
</comment>
<protein>
    <recommendedName>
        <fullName evidence="7">Catalase-related peroxidase</fullName>
        <ecNumber evidence="7">1.11.1.-</ecNumber>
    </recommendedName>
</protein>
<name>A0A1W1I9Y4_9BACT</name>
<dbReference type="Pfam" id="PF00199">
    <property type="entry name" value="Catalase"/>
    <property type="match status" value="1"/>
</dbReference>
<dbReference type="GO" id="GO:0004096">
    <property type="term" value="F:catalase activity"/>
    <property type="evidence" value="ECO:0007669"/>
    <property type="project" value="InterPro"/>
</dbReference>
<evidence type="ECO:0000256" key="6">
    <source>
        <dbReference type="ARBA" id="ARBA00023004"/>
    </source>
</evidence>
<dbReference type="KEGG" id="nja:NSJP_3700"/>
<evidence type="ECO:0000256" key="8">
    <source>
        <dbReference type="PIRSR" id="PIRSR000296-1"/>
    </source>
</evidence>
<dbReference type="InterPro" id="IPR020835">
    <property type="entry name" value="Catalase_sf"/>
</dbReference>
<keyword evidence="10" id="KW-0732">Signal</keyword>